<sequence length="337" mass="39504">MYRMGKPLATIMTWDDDTWEEFIHDWLTECHTVKYITHERLGGAGDKGRDIVGFITDPHIKNYIWHNYQCKFYSKRLSFSDVADEFGKLIFFTKNGDFPTPEKYYFVAPKDLSTTFSELLRNPSLLKNKILNVWEEAISKKITSTQTIPLTQDLIDYINNFNFDIFYSLPLSKVLSEITKTPLYFKYFNEMFYARDFPEFTPTYDPSIESVYVGQLLDVYSEVSPAGKMNLTNLIPPYSNHFKGCRDDFYFASSLSRYIRDSFVEDNFKILKRYITSSIESEIYKKHSNSFDRCNEILRQASLTTISHPVLSKICEVPDKKGICHHMINDGDLQWKI</sequence>
<dbReference type="Proteomes" id="UP000319411">
    <property type="component" value="Chromosome"/>
</dbReference>
<evidence type="ECO:0000259" key="1">
    <source>
        <dbReference type="Pfam" id="PF20282"/>
    </source>
</evidence>
<organism evidence="2 3">
    <name type="scientific">Candidatus Pantoea soli</name>
    <dbReference type="NCBI Taxonomy" id="3098669"/>
    <lineage>
        <taxon>Bacteria</taxon>
        <taxon>Pseudomonadati</taxon>
        <taxon>Pseudomonadota</taxon>
        <taxon>Gammaproteobacteria</taxon>
        <taxon>Enterobacterales</taxon>
        <taxon>Erwiniaceae</taxon>
        <taxon>Pantoea</taxon>
    </lineage>
</organism>
<accession>A0A518X8A7</accession>
<keyword evidence="3" id="KW-1185">Reference proteome</keyword>
<dbReference type="Pfam" id="PF20282">
    <property type="entry name" value="CTD6"/>
    <property type="match status" value="1"/>
</dbReference>
<proteinExistence type="predicted"/>
<dbReference type="AlphaFoldDB" id="A0A518X8A7"/>
<gene>
    <name evidence="2" type="ORF">D8B20_00215</name>
</gene>
<feature type="domain" description="ABC-three component systems C-terminal" evidence="1">
    <location>
        <begin position="209"/>
        <end position="335"/>
    </location>
</feature>
<dbReference type="KEGG" id="pdis:D8B20_00215"/>
<dbReference type="OrthoDB" id="3242664at2"/>
<dbReference type="InterPro" id="IPR046914">
    <property type="entry name" value="ABC-3C_CTD6"/>
</dbReference>
<protein>
    <recommendedName>
        <fullName evidence="1">ABC-three component systems C-terminal domain-containing protein</fullName>
    </recommendedName>
</protein>
<evidence type="ECO:0000313" key="3">
    <source>
        <dbReference type="Proteomes" id="UP000319411"/>
    </source>
</evidence>
<evidence type="ECO:0000313" key="2">
    <source>
        <dbReference type="EMBL" id="QDY40438.1"/>
    </source>
</evidence>
<dbReference type="EMBL" id="CP032702">
    <property type="protein sequence ID" value="QDY40438.1"/>
    <property type="molecule type" value="Genomic_DNA"/>
</dbReference>
<name>A0A518X8A7_9GAMM</name>
<reference evidence="2 3" key="1">
    <citation type="submission" date="2018-10" db="EMBL/GenBank/DDBJ databases">
        <title>Genome Sequencing of Pantoea dispersa DSM 32899.</title>
        <authorList>
            <person name="Nawrath M."/>
            <person name="Ottenheim C."/>
            <person name="Wilm A."/>
            <person name="Zimmermann W."/>
            <person name="Wu J.C."/>
        </authorList>
    </citation>
    <scope>NUCLEOTIDE SEQUENCE [LARGE SCALE GENOMIC DNA]</scope>
    <source>
        <strain evidence="2 3">DSM 32899</strain>
    </source>
</reference>